<evidence type="ECO:0000256" key="2">
    <source>
        <dbReference type="ARBA" id="ARBA00022598"/>
    </source>
</evidence>
<organism evidence="7 8">
    <name type="scientific">Photobacterium sanctipauli</name>
    <dbReference type="NCBI Taxonomy" id="1342794"/>
    <lineage>
        <taxon>Bacteria</taxon>
        <taxon>Pseudomonadati</taxon>
        <taxon>Pseudomonadota</taxon>
        <taxon>Gammaproteobacteria</taxon>
        <taxon>Vibrionales</taxon>
        <taxon>Vibrionaceae</taxon>
        <taxon>Photobacterium</taxon>
    </lineage>
</organism>
<protein>
    <submittedName>
        <fullName evidence="7">O-succinylbenzoate--CoA ligase</fullName>
    </submittedName>
</protein>
<dbReference type="CDD" id="cd17630">
    <property type="entry name" value="OSB_MenE-like"/>
    <property type="match status" value="1"/>
</dbReference>
<dbReference type="Pfam" id="PF00501">
    <property type="entry name" value="AMP-binding"/>
    <property type="match status" value="1"/>
</dbReference>
<dbReference type="PROSITE" id="PS00455">
    <property type="entry name" value="AMP_BINDING"/>
    <property type="match status" value="1"/>
</dbReference>
<evidence type="ECO:0000256" key="1">
    <source>
        <dbReference type="ARBA" id="ARBA00022428"/>
    </source>
</evidence>
<dbReference type="Gene3D" id="3.40.50.12780">
    <property type="entry name" value="N-terminal domain of ligase-like"/>
    <property type="match status" value="1"/>
</dbReference>
<dbReference type="GO" id="GO:0009234">
    <property type="term" value="P:menaquinone biosynthetic process"/>
    <property type="evidence" value="ECO:0007669"/>
    <property type="project" value="UniProtKB-KW"/>
</dbReference>
<sequence length="464" mass="51177">MAELTPVSFPTWPWQHWAAERPSEVALSFEDQQFSWAEVAAQVESYAQGLLEQGVKRDQLVTVVAPNSAQVVWLLLAILRVGARFAALNPRLSQAEIDSQLAQLQCDYVWYPAKCEFSLGQYRRVQLLPATQPRVVPVTWQPSRAATLTLTSGSTGQPKAVVHSAQTHLASAQGLLAWMSFEQGDSWLLSLPMFHISGMAIVWRWLYRGARLALCTPANFDHALTKVTHASLVPTQLQRVIASEGAASLKLKQVLLGGAAIPVRLTEQAASIGIGCWCGYGMTEMASTVTAKPADSSAGVGAVLPNRELMLRDGEVLVKGETLCLGYYRNKTIFPVSDEEWFATKDLASWHDEELHIIGRADNMFISGGENVQPEDIEKVLLAHPDVKQVFVLPIDDEEFGQRPVAIVEAKGQFSKSLQQALADYMQQEVTAFRRPVRYMALPTDLQAGGIKLSRKQLANWLAE</sequence>
<dbReference type="InterPro" id="IPR045851">
    <property type="entry name" value="AMP-bd_C_sf"/>
</dbReference>
<evidence type="ECO:0000259" key="5">
    <source>
        <dbReference type="Pfam" id="PF00501"/>
    </source>
</evidence>
<dbReference type="Gene3D" id="3.30.300.30">
    <property type="match status" value="1"/>
</dbReference>
<dbReference type="InterPro" id="IPR025110">
    <property type="entry name" value="AMP-bd_C"/>
</dbReference>
<dbReference type="InterPro" id="IPR000873">
    <property type="entry name" value="AMP-dep_synth/lig_dom"/>
</dbReference>
<dbReference type="RefSeq" id="WP_036816919.1">
    <property type="nucleotide sequence ID" value="NZ_JGVO01000050.1"/>
</dbReference>
<evidence type="ECO:0000313" key="8">
    <source>
        <dbReference type="Proteomes" id="UP000241771"/>
    </source>
</evidence>
<dbReference type="EMBL" id="PYMA01000002">
    <property type="protein sequence ID" value="PSW21009.1"/>
    <property type="molecule type" value="Genomic_DNA"/>
</dbReference>
<keyword evidence="4" id="KW-0067">ATP-binding</keyword>
<evidence type="ECO:0000256" key="4">
    <source>
        <dbReference type="ARBA" id="ARBA00022840"/>
    </source>
</evidence>
<keyword evidence="2 7" id="KW-0436">Ligase</keyword>
<dbReference type="InterPro" id="IPR042099">
    <property type="entry name" value="ANL_N_sf"/>
</dbReference>
<accession>A0A2T3NXT8</accession>
<keyword evidence="3" id="KW-0547">Nucleotide-binding</keyword>
<dbReference type="AlphaFoldDB" id="A0A2T3NXT8"/>
<dbReference type="NCBIfam" id="NF006539">
    <property type="entry name" value="PRK09029.1"/>
    <property type="match status" value="1"/>
</dbReference>
<evidence type="ECO:0000259" key="6">
    <source>
        <dbReference type="Pfam" id="PF13193"/>
    </source>
</evidence>
<dbReference type="OrthoDB" id="9803968at2"/>
<dbReference type="InterPro" id="IPR050237">
    <property type="entry name" value="ATP-dep_AMP-bd_enzyme"/>
</dbReference>
<evidence type="ECO:0000256" key="3">
    <source>
        <dbReference type="ARBA" id="ARBA00022741"/>
    </source>
</evidence>
<dbReference type="InterPro" id="IPR020845">
    <property type="entry name" value="AMP-binding_CS"/>
</dbReference>
<keyword evidence="8" id="KW-1185">Reference proteome</keyword>
<dbReference type="GO" id="GO:0008756">
    <property type="term" value="F:o-succinylbenzoate-CoA ligase activity"/>
    <property type="evidence" value="ECO:0007669"/>
    <property type="project" value="InterPro"/>
</dbReference>
<dbReference type="SUPFAM" id="SSF56801">
    <property type="entry name" value="Acetyl-CoA synthetase-like"/>
    <property type="match status" value="1"/>
</dbReference>
<reference evidence="7 8" key="1">
    <citation type="submission" date="2018-01" db="EMBL/GenBank/DDBJ databases">
        <title>Whole genome sequencing of Histamine producing bacteria.</title>
        <authorList>
            <person name="Butler K."/>
        </authorList>
    </citation>
    <scope>NUCLEOTIDE SEQUENCE [LARGE SCALE GENOMIC DNA]</scope>
    <source>
        <strain evidence="7 8">DSM 100436</strain>
    </source>
</reference>
<dbReference type="Proteomes" id="UP000241771">
    <property type="component" value="Unassembled WGS sequence"/>
</dbReference>
<dbReference type="PANTHER" id="PTHR43767:SF1">
    <property type="entry name" value="NONRIBOSOMAL PEPTIDE SYNTHASE PES1 (EUROFUNG)-RELATED"/>
    <property type="match status" value="1"/>
</dbReference>
<dbReference type="GO" id="GO:0005524">
    <property type="term" value="F:ATP binding"/>
    <property type="evidence" value="ECO:0007669"/>
    <property type="project" value="UniProtKB-KW"/>
</dbReference>
<proteinExistence type="predicted"/>
<feature type="domain" description="AMP-dependent synthetase/ligase" evidence="5">
    <location>
        <begin position="15"/>
        <end position="328"/>
    </location>
</feature>
<dbReference type="PANTHER" id="PTHR43767">
    <property type="entry name" value="LONG-CHAIN-FATTY-ACID--COA LIGASE"/>
    <property type="match status" value="1"/>
</dbReference>
<gene>
    <name evidence="7" type="ORF">C9I98_03385</name>
</gene>
<dbReference type="NCBIfam" id="TIGR01923">
    <property type="entry name" value="menE"/>
    <property type="match status" value="1"/>
</dbReference>
<name>A0A2T3NXT8_9GAMM</name>
<evidence type="ECO:0000313" key="7">
    <source>
        <dbReference type="EMBL" id="PSW21009.1"/>
    </source>
</evidence>
<dbReference type="InterPro" id="IPR010192">
    <property type="entry name" value="MenE"/>
</dbReference>
<keyword evidence="1" id="KW-0474">Menaquinone biosynthesis</keyword>
<feature type="domain" description="AMP-binding enzyme C-terminal" evidence="6">
    <location>
        <begin position="377"/>
        <end position="441"/>
    </location>
</feature>
<dbReference type="Pfam" id="PF13193">
    <property type="entry name" value="AMP-binding_C"/>
    <property type="match status" value="1"/>
</dbReference>
<comment type="caution">
    <text evidence="7">The sequence shown here is derived from an EMBL/GenBank/DDBJ whole genome shotgun (WGS) entry which is preliminary data.</text>
</comment>